<dbReference type="Proteomes" id="UP000199267">
    <property type="component" value="Unassembled WGS sequence"/>
</dbReference>
<dbReference type="AlphaFoldDB" id="A0A1H9TGR2"/>
<reference evidence="1 2" key="1">
    <citation type="submission" date="2016-10" db="EMBL/GenBank/DDBJ databases">
        <authorList>
            <person name="de Groot N.N."/>
        </authorList>
    </citation>
    <scope>NUCLEOTIDE SEQUENCE [LARGE SCALE GENOMIC DNA]</scope>
    <source>
        <strain evidence="1 2">DSM 378</strain>
    </source>
</reference>
<evidence type="ECO:0000313" key="1">
    <source>
        <dbReference type="EMBL" id="SER96392.1"/>
    </source>
</evidence>
<protein>
    <submittedName>
        <fullName evidence="1">Beta-fructofuranosidase</fullName>
    </submittedName>
</protein>
<proteinExistence type="predicted"/>
<gene>
    <name evidence="1" type="ORF">SAMN04244573_04662</name>
</gene>
<evidence type="ECO:0000313" key="2">
    <source>
        <dbReference type="Proteomes" id="UP000199267"/>
    </source>
</evidence>
<name>A0A1H9TGR2_9GAMM</name>
<feature type="non-terminal residue" evidence="1">
    <location>
        <position position="54"/>
    </location>
</feature>
<accession>A0A1H9TGR2</accession>
<organism evidence="1 2">
    <name type="scientific">Azotobacter beijerinckii</name>
    <dbReference type="NCBI Taxonomy" id="170623"/>
    <lineage>
        <taxon>Bacteria</taxon>
        <taxon>Pseudomonadati</taxon>
        <taxon>Pseudomonadota</taxon>
        <taxon>Gammaproteobacteria</taxon>
        <taxon>Pseudomonadales</taxon>
        <taxon>Pseudomonadaceae</taxon>
        <taxon>Azotobacter</taxon>
    </lineage>
</organism>
<sequence length="54" mass="5893">MRPARELTALRQSLQALAIGTLEAQSRKLAVRGALLELELELELTGSTAERFGL</sequence>
<dbReference type="EMBL" id="FOFJ01000150">
    <property type="protein sequence ID" value="SER96392.1"/>
    <property type="molecule type" value="Genomic_DNA"/>
</dbReference>